<evidence type="ECO:0000313" key="5">
    <source>
        <dbReference type="EMBL" id="KAF2191540.1"/>
    </source>
</evidence>
<feature type="signal peptide" evidence="3">
    <location>
        <begin position="1"/>
        <end position="19"/>
    </location>
</feature>
<dbReference type="PROSITE" id="PS00941">
    <property type="entry name" value="CARBOXYLESTERASE_B_2"/>
    <property type="match status" value="1"/>
</dbReference>
<sequence length="501" mass="55953">MYLNSVAVALLTILAQAICDPVDDALSVTPTATLAKGVIRGTTTSIAGDSTSLAVNKFLGIPFATPPVGSLRFTPPKPTSWAEPKDAKEFKSACIQVFSPLSDRNFTEAVFNTPTPNESEDCLYLNVFAPKKPWNLSKSLFPVLYWMYGGAMKFGNAGQPAYDGSNFAALEDVIVVSVNYRTNVFGFPMAPAISNITERNLGLLDQRAGLDWIQRNIEKFGGDKTRITVFGESAGAYSTDILLTSAWPNGSPFSSAIMESGSYAYLPIPNCNNTDYRAWQSLIDALGCTNASPTPFQCVKEKNASDVKTAQEFWNIAFGQACDNITYVSDPRLRRERGEFAQVPVIEGSNAQDGSYYAFRFGNNTELYFQTYFKTMTQEWRNKILEAYPLGTEGRVDNVTRLIQIHTDWNFHCPATFNADSSTKFVDTYRYLFNATFPNTRIRDPRWSEQYQGAWHTSEIPIVFSTYPREGFTDEERRLSDTMRHAWASFARDPKQPPLEG</sequence>
<dbReference type="InterPro" id="IPR002018">
    <property type="entry name" value="CarbesteraseB"/>
</dbReference>
<organism evidence="5 6">
    <name type="scientific">Zopfia rhizophila CBS 207.26</name>
    <dbReference type="NCBI Taxonomy" id="1314779"/>
    <lineage>
        <taxon>Eukaryota</taxon>
        <taxon>Fungi</taxon>
        <taxon>Dikarya</taxon>
        <taxon>Ascomycota</taxon>
        <taxon>Pezizomycotina</taxon>
        <taxon>Dothideomycetes</taxon>
        <taxon>Dothideomycetes incertae sedis</taxon>
        <taxon>Zopfiaceae</taxon>
        <taxon>Zopfia</taxon>
    </lineage>
</organism>
<accession>A0A6A6EN85</accession>
<name>A0A6A6EN85_9PEZI</name>
<evidence type="ECO:0000256" key="2">
    <source>
        <dbReference type="ARBA" id="ARBA00022801"/>
    </source>
</evidence>
<dbReference type="EC" id="3.1.1.-" evidence="3"/>
<keyword evidence="6" id="KW-1185">Reference proteome</keyword>
<keyword evidence="2 3" id="KW-0378">Hydrolase</keyword>
<dbReference type="AlphaFoldDB" id="A0A6A6EN85"/>
<evidence type="ECO:0000256" key="1">
    <source>
        <dbReference type="ARBA" id="ARBA00005964"/>
    </source>
</evidence>
<dbReference type="SUPFAM" id="SSF53474">
    <property type="entry name" value="alpha/beta-Hydrolases"/>
    <property type="match status" value="1"/>
</dbReference>
<dbReference type="PANTHER" id="PTHR43918:SF4">
    <property type="entry name" value="CARBOXYLIC ESTER HYDROLASE"/>
    <property type="match status" value="1"/>
</dbReference>
<proteinExistence type="inferred from homology"/>
<dbReference type="PROSITE" id="PS00122">
    <property type="entry name" value="CARBOXYLESTERASE_B_1"/>
    <property type="match status" value="1"/>
</dbReference>
<keyword evidence="3" id="KW-0732">Signal</keyword>
<protein>
    <recommendedName>
        <fullName evidence="3">Carboxylic ester hydrolase</fullName>
        <ecNumber evidence="3">3.1.1.-</ecNumber>
    </recommendedName>
</protein>
<comment type="similarity">
    <text evidence="1 3">Belongs to the type-B carboxylesterase/lipase family.</text>
</comment>
<dbReference type="GO" id="GO:0052689">
    <property type="term" value="F:carboxylic ester hydrolase activity"/>
    <property type="evidence" value="ECO:0007669"/>
    <property type="project" value="TreeGrafter"/>
</dbReference>
<dbReference type="EMBL" id="ML994617">
    <property type="protein sequence ID" value="KAF2191540.1"/>
    <property type="molecule type" value="Genomic_DNA"/>
</dbReference>
<dbReference type="InterPro" id="IPR050654">
    <property type="entry name" value="AChE-related_enzymes"/>
</dbReference>
<feature type="domain" description="Carboxylesterase type B" evidence="4">
    <location>
        <begin position="30"/>
        <end position="493"/>
    </location>
</feature>
<feature type="chain" id="PRO_5025704980" description="Carboxylic ester hydrolase" evidence="3">
    <location>
        <begin position="20"/>
        <end position="501"/>
    </location>
</feature>
<dbReference type="PANTHER" id="PTHR43918">
    <property type="entry name" value="ACETYLCHOLINESTERASE"/>
    <property type="match status" value="1"/>
</dbReference>
<dbReference type="Gene3D" id="3.40.50.1820">
    <property type="entry name" value="alpha/beta hydrolase"/>
    <property type="match status" value="1"/>
</dbReference>
<dbReference type="InterPro" id="IPR029058">
    <property type="entry name" value="AB_hydrolase_fold"/>
</dbReference>
<dbReference type="Proteomes" id="UP000800200">
    <property type="component" value="Unassembled WGS sequence"/>
</dbReference>
<evidence type="ECO:0000313" key="6">
    <source>
        <dbReference type="Proteomes" id="UP000800200"/>
    </source>
</evidence>
<reference evidence="5" key="1">
    <citation type="journal article" date="2020" name="Stud. Mycol.">
        <title>101 Dothideomycetes genomes: a test case for predicting lifestyles and emergence of pathogens.</title>
        <authorList>
            <person name="Haridas S."/>
            <person name="Albert R."/>
            <person name="Binder M."/>
            <person name="Bloem J."/>
            <person name="Labutti K."/>
            <person name="Salamov A."/>
            <person name="Andreopoulos B."/>
            <person name="Baker S."/>
            <person name="Barry K."/>
            <person name="Bills G."/>
            <person name="Bluhm B."/>
            <person name="Cannon C."/>
            <person name="Castanera R."/>
            <person name="Culley D."/>
            <person name="Daum C."/>
            <person name="Ezra D."/>
            <person name="Gonzalez J."/>
            <person name="Henrissat B."/>
            <person name="Kuo A."/>
            <person name="Liang C."/>
            <person name="Lipzen A."/>
            <person name="Lutzoni F."/>
            <person name="Magnuson J."/>
            <person name="Mondo S."/>
            <person name="Nolan M."/>
            <person name="Ohm R."/>
            <person name="Pangilinan J."/>
            <person name="Park H.-J."/>
            <person name="Ramirez L."/>
            <person name="Alfaro M."/>
            <person name="Sun H."/>
            <person name="Tritt A."/>
            <person name="Yoshinaga Y."/>
            <person name="Zwiers L.-H."/>
            <person name="Turgeon B."/>
            <person name="Goodwin S."/>
            <person name="Spatafora J."/>
            <person name="Crous P."/>
            <person name="Grigoriev I."/>
        </authorList>
    </citation>
    <scope>NUCLEOTIDE SEQUENCE</scope>
    <source>
        <strain evidence="5">CBS 207.26</strain>
    </source>
</reference>
<evidence type="ECO:0000256" key="3">
    <source>
        <dbReference type="RuleBase" id="RU361235"/>
    </source>
</evidence>
<dbReference type="OrthoDB" id="408631at2759"/>
<gene>
    <name evidence="5" type="ORF">K469DRAFT_809044</name>
</gene>
<evidence type="ECO:0000259" key="4">
    <source>
        <dbReference type="Pfam" id="PF00135"/>
    </source>
</evidence>
<dbReference type="InterPro" id="IPR019826">
    <property type="entry name" value="Carboxylesterase_B_AS"/>
</dbReference>
<dbReference type="Pfam" id="PF00135">
    <property type="entry name" value="COesterase"/>
    <property type="match status" value="1"/>
</dbReference>
<dbReference type="InterPro" id="IPR019819">
    <property type="entry name" value="Carboxylesterase_B_CS"/>
</dbReference>